<feature type="chain" id="PRO_5018148919" evidence="1">
    <location>
        <begin position="24"/>
        <end position="264"/>
    </location>
</feature>
<protein>
    <submittedName>
        <fullName evidence="3">Thiol:disulfide interchange protein DsbG</fullName>
    </submittedName>
</protein>
<sequence length="264" mass="29131">MLARKINIIAVAITGFLSVNAIATEQGTPTPVENMLMKKGVVITNKFDSAVPGMKALIAQSANGQKQLFYTDPAGQYLIAGNVFDKDGNSLSEQDLSRVAMGSSTIESNQDALKVAFNAADSRAWIEDGKQGKIIYAIFDPVCPYCHELYINTRQAVAAGKVQIRWLPVAILGDRKRSWQLIETLYSASDKEEVMRKMAYKQLTETERASDETVNDLSKNLLLLNDIKSRRVPTVMFKDSSGNVKVFDGLNDSRMQELLSAESL</sequence>
<gene>
    <name evidence="3" type="primary">dsbG</name>
    <name evidence="3" type="ORF">D9F05_09840</name>
</gene>
<dbReference type="Gene3D" id="3.40.30.10">
    <property type="entry name" value="Glutaredoxin"/>
    <property type="match status" value="1"/>
</dbReference>
<name>A0A3L0YBX1_ECOLX</name>
<feature type="signal peptide" evidence="1">
    <location>
        <begin position="1"/>
        <end position="23"/>
    </location>
</feature>
<comment type="caution">
    <text evidence="3">The sequence shown here is derived from an EMBL/GenBank/DDBJ whole genome shotgun (WGS) entry which is preliminary data.</text>
</comment>
<accession>A0A3L0YBX1</accession>
<dbReference type="SUPFAM" id="SSF52833">
    <property type="entry name" value="Thioredoxin-like"/>
    <property type="match status" value="1"/>
</dbReference>
<dbReference type="AlphaFoldDB" id="A0A3L0YBX1"/>
<dbReference type="Gene3D" id="3.10.450.70">
    <property type="entry name" value="Disulphide bond isomerase, DsbC/G, N-terminal"/>
    <property type="match status" value="1"/>
</dbReference>
<dbReference type="InterPro" id="IPR036249">
    <property type="entry name" value="Thioredoxin-like_sf"/>
</dbReference>
<evidence type="ECO:0000256" key="1">
    <source>
        <dbReference type="SAM" id="SignalP"/>
    </source>
</evidence>
<proteinExistence type="predicted"/>
<feature type="domain" description="Disulphide bond isomerase DsbC/G N-terminal" evidence="2">
    <location>
        <begin position="32"/>
        <end position="93"/>
    </location>
</feature>
<evidence type="ECO:0000313" key="3">
    <source>
        <dbReference type="EMBL" id="MHO04673.1"/>
    </source>
</evidence>
<dbReference type="InterPro" id="IPR051470">
    <property type="entry name" value="Thiol:disulfide_interchange"/>
</dbReference>
<dbReference type="PANTHER" id="PTHR35272">
    <property type="entry name" value="THIOL:DISULFIDE INTERCHANGE PROTEIN DSBC-RELATED"/>
    <property type="match status" value="1"/>
</dbReference>
<dbReference type="EMBL" id="RNRV01000013">
    <property type="protein sequence ID" value="MHO04673.1"/>
    <property type="molecule type" value="Genomic_DNA"/>
</dbReference>
<dbReference type="NCBIfam" id="NF008657">
    <property type="entry name" value="PRK11657.1"/>
    <property type="match status" value="1"/>
</dbReference>
<dbReference type="PANTHER" id="PTHR35272:SF4">
    <property type="entry name" value="THIOL:DISULFIDE INTERCHANGE PROTEIN DSBG"/>
    <property type="match status" value="1"/>
</dbReference>
<dbReference type="GO" id="GO:0042597">
    <property type="term" value="C:periplasmic space"/>
    <property type="evidence" value="ECO:0007669"/>
    <property type="project" value="InterPro"/>
</dbReference>
<dbReference type="Pfam" id="PF10411">
    <property type="entry name" value="DsbC_N"/>
    <property type="match status" value="1"/>
</dbReference>
<keyword evidence="1" id="KW-0732">Signal</keyword>
<dbReference type="InterPro" id="IPR018950">
    <property type="entry name" value="DiS-bond_isomerase_DsbC/G_N"/>
</dbReference>
<reference evidence="3" key="1">
    <citation type="submission" date="2018-10" db="EMBL/GenBank/DDBJ databases">
        <authorList>
            <consortium name="NARMS: The National Antimicrobial Resistance Monitoring System"/>
        </authorList>
    </citation>
    <scope>NUCLEOTIDE SEQUENCE [LARGE SCALE GENOMIC DNA]</scope>
    <source>
        <strain evidence="3">CVM N17EC0388</strain>
    </source>
</reference>
<dbReference type="SUPFAM" id="SSF54423">
    <property type="entry name" value="DsbC/DsbG N-terminal domain-like"/>
    <property type="match status" value="1"/>
</dbReference>
<dbReference type="InterPro" id="IPR009094">
    <property type="entry name" value="DiS-bond_isomerase_DsbC/G_N_sf"/>
</dbReference>
<evidence type="ECO:0000259" key="2">
    <source>
        <dbReference type="Pfam" id="PF10411"/>
    </source>
</evidence>
<organism evidence="3">
    <name type="scientific">Escherichia coli</name>
    <dbReference type="NCBI Taxonomy" id="562"/>
    <lineage>
        <taxon>Bacteria</taxon>
        <taxon>Pseudomonadati</taxon>
        <taxon>Pseudomonadota</taxon>
        <taxon>Gammaproteobacteria</taxon>
        <taxon>Enterobacterales</taxon>
        <taxon>Enterobacteriaceae</taxon>
        <taxon>Escherichia</taxon>
    </lineage>
</organism>